<protein>
    <submittedName>
        <fullName evidence="4">NAD(P)-dependent dehydrogenase (Short-subunit alcohol dehydrogenase family)</fullName>
    </submittedName>
</protein>
<dbReference type="Pfam" id="PF13561">
    <property type="entry name" value="adh_short_C2"/>
    <property type="match status" value="1"/>
</dbReference>
<dbReference type="PRINTS" id="PR00081">
    <property type="entry name" value="GDHRDH"/>
</dbReference>
<dbReference type="InterPro" id="IPR036291">
    <property type="entry name" value="NAD(P)-bd_dom_sf"/>
</dbReference>
<keyword evidence="5" id="KW-1185">Reference proteome</keyword>
<reference evidence="4 5" key="1">
    <citation type="submission" date="2019-03" db="EMBL/GenBank/DDBJ databases">
        <title>Genomic Encyclopedia of Type Strains, Phase IV (KMG-IV): sequencing the most valuable type-strain genomes for metagenomic binning, comparative biology and taxonomic classification.</title>
        <authorList>
            <person name="Goeker M."/>
        </authorList>
    </citation>
    <scope>NUCLEOTIDE SEQUENCE [LARGE SCALE GENOMIC DNA]</scope>
    <source>
        <strain evidence="4 5">DSM 45361</strain>
    </source>
</reference>
<dbReference type="SUPFAM" id="SSF51735">
    <property type="entry name" value="NAD(P)-binding Rossmann-fold domains"/>
    <property type="match status" value="1"/>
</dbReference>
<evidence type="ECO:0000256" key="2">
    <source>
        <dbReference type="ARBA" id="ARBA00023002"/>
    </source>
</evidence>
<dbReference type="SMART" id="SM00822">
    <property type="entry name" value="PKS_KR"/>
    <property type="match status" value="1"/>
</dbReference>
<accession>A0A4R6SN47</accession>
<sequence length="252" mass="25476">MNSAVVNSVVVTGGSRGIGAAVCRLLGARGYGVVVNYASDVDAARSVVADVRAVGGQAVAVQGDVSAERDVTRMFDAATELGPLTGLVGNAGITGDRLARLDEQSVETVRRVLDVNVTGAFLCAREAVRRMSTRYGGSGGSIVMVSSTAAGRGSPGEWVHYAASKAAVESLTWGLAQEVAGEGIRVNAVAPGTVETDLHAAAGAPDRPQRVAATIPLGRAGQPEEIAEGIAWLLSPAASFVVGAVLPISGGR</sequence>
<dbReference type="EMBL" id="SNXZ01000001">
    <property type="protein sequence ID" value="TDQ05331.1"/>
    <property type="molecule type" value="Genomic_DNA"/>
</dbReference>
<dbReference type="GO" id="GO:0016616">
    <property type="term" value="F:oxidoreductase activity, acting on the CH-OH group of donors, NAD or NADP as acceptor"/>
    <property type="evidence" value="ECO:0007669"/>
    <property type="project" value="UniProtKB-ARBA"/>
</dbReference>
<dbReference type="AlphaFoldDB" id="A0A4R6SN47"/>
<dbReference type="Gene3D" id="3.40.50.720">
    <property type="entry name" value="NAD(P)-binding Rossmann-like Domain"/>
    <property type="match status" value="1"/>
</dbReference>
<evidence type="ECO:0000256" key="1">
    <source>
        <dbReference type="ARBA" id="ARBA00006484"/>
    </source>
</evidence>
<name>A0A4R6SN47_LABRH</name>
<dbReference type="Proteomes" id="UP000295444">
    <property type="component" value="Unassembled WGS sequence"/>
</dbReference>
<dbReference type="PANTHER" id="PTHR42760:SF40">
    <property type="entry name" value="3-OXOACYL-[ACYL-CARRIER-PROTEIN] REDUCTASE, CHLOROPLASTIC"/>
    <property type="match status" value="1"/>
</dbReference>
<comment type="caution">
    <text evidence="4">The sequence shown here is derived from an EMBL/GenBank/DDBJ whole genome shotgun (WGS) entry which is preliminary data.</text>
</comment>
<dbReference type="GO" id="GO:0030497">
    <property type="term" value="P:fatty acid elongation"/>
    <property type="evidence" value="ECO:0007669"/>
    <property type="project" value="TreeGrafter"/>
</dbReference>
<feature type="domain" description="Ketoreductase" evidence="3">
    <location>
        <begin position="7"/>
        <end position="214"/>
    </location>
</feature>
<evidence type="ECO:0000313" key="4">
    <source>
        <dbReference type="EMBL" id="TDQ05331.1"/>
    </source>
</evidence>
<dbReference type="InterPro" id="IPR002347">
    <property type="entry name" value="SDR_fam"/>
</dbReference>
<dbReference type="PRINTS" id="PR00080">
    <property type="entry name" value="SDRFAMILY"/>
</dbReference>
<dbReference type="PANTHER" id="PTHR42760">
    <property type="entry name" value="SHORT-CHAIN DEHYDROGENASES/REDUCTASES FAMILY MEMBER"/>
    <property type="match status" value="1"/>
</dbReference>
<dbReference type="FunFam" id="3.40.50.720:FF:000173">
    <property type="entry name" value="3-oxoacyl-[acyl-carrier protein] reductase"/>
    <property type="match status" value="1"/>
</dbReference>
<keyword evidence="2" id="KW-0560">Oxidoreductase</keyword>
<evidence type="ECO:0000259" key="3">
    <source>
        <dbReference type="SMART" id="SM00822"/>
    </source>
</evidence>
<gene>
    <name evidence="4" type="ORF">EV186_1011301</name>
</gene>
<organism evidence="4 5">
    <name type="scientific">Labedaea rhizosphaerae</name>
    <dbReference type="NCBI Taxonomy" id="598644"/>
    <lineage>
        <taxon>Bacteria</taxon>
        <taxon>Bacillati</taxon>
        <taxon>Actinomycetota</taxon>
        <taxon>Actinomycetes</taxon>
        <taxon>Pseudonocardiales</taxon>
        <taxon>Pseudonocardiaceae</taxon>
        <taxon>Labedaea</taxon>
    </lineage>
</organism>
<proteinExistence type="inferred from homology"/>
<comment type="similarity">
    <text evidence="1">Belongs to the short-chain dehydrogenases/reductases (SDR) family.</text>
</comment>
<dbReference type="InterPro" id="IPR057326">
    <property type="entry name" value="KR_dom"/>
</dbReference>
<evidence type="ECO:0000313" key="5">
    <source>
        <dbReference type="Proteomes" id="UP000295444"/>
    </source>
</evidence>